<evidence type="ECO:0000313" key="2">
    <source>
        <dbReference type="Proteomes" id="UP000295258"/>
    </source>
</evidence>
<sequence>MCAPAPALPRLAGPALTDPVAGVSSRIVSDQAGESLVEDTFHFTQGIEVRRRLLPTAEGVTFRPGHLAAGVRVDGSGLLHGTPQRPGTFVAPVGICSGRSCREQELTLVVVGYEPWEPRELTFPGRVGVPLDGEIGVEGGPAGVLPTFTVTDQAELPAGVSIGPDGQVGGVPAAEGVFEVPVRICVAGNCAGVVVRIIVG</sequence>
<proteinExistence type="predicted"/>
<dbReference type="EMBL" id="SMKO01000182">
    <property type="protein sequence ID" value="TDC93986.1"/>
    <property type="molecule type" value="Genomic_DNA"/>
</dbReference>
<gene>
    <name evidence="1" type="ORF">E1292_40350</name>
</gene>
<comment type="caution">
    <text evidence="1">The sequence shown here is derived from an EMBL/GenBank/DDBJ whole genome shotgun (WGS) entry which is preliminary data.</text>
</comment>
<reference evidence="1 2" key="1">
    <citation type="submission" date="2019-03" db="EMBL/GenBank/DDBJ databases">
        <title>Draft genome sequences of novel Actinobacteria.</title>
        <authorList>
            <person name="Sahin N."/>
            <person name="Ay H."/>
            <person name="Saygin H."/>
        </authorList>
    </citation>
    <scope>NUCLEOTIDE SEQUENCE [LARGE SCALE GENOMIC DNA]</scope>
    <source>
        <strain evidence="1 2">KC310</strain>
    </source>
</reference>
<dbReference type="AlphaFoldDB" id="A0A4R4UU32"/>
<keyword evidence="2" id="KW-1185">Reference proteome</keyword>
<protein>
    <submittedName>
        <fullName evidence="1">Uncharacterized protein</fullName>
    </submittedName>
</protein>
<dbReference type="RefSeq" id="WP_132604102.1">
    <property type="nucleotide sequence ID" value="NZ_SMKO01000182.1"/>
</dbReference>
<accession>A0A4R4UU32</accession>
<evidence type="ECO:0000313" key="1">
    <source>
        <dbReference type="EMBL" id="TDC93986.1"/>
    </source>
</evidence>
<organism evidence="1 2">
    <name type="scientific">Nonomuraea deserti</name>
    <dbReference type="NCBI Taxonomy" id="1848322"/>
    <lineage>
        <taxon>Bacteria</taxon>
        <taxon>Bacillati</taxon>
        <taxon>Actinomycetota</taxon>
        <taxon>Actinomycetes</taxon>
        <taxon>Streptosporangiales</taxon>
        <taxon>Streptosporangiaceae</taxon>
        <taxon>Nonomuraea</taxon>
    </lineage>
</organism>
<name>A0A4R4UU32_9ACTN</name>
<dbReference type="Proteomes" id="UP000295258">
    <property type="component" value="Unassembled WGS sequence"/>
</dbReference>